<evidence type="ECO:0000313" key="3">
    <source>
        <dbReference type="Proteomes" id="UP001150538"/>
    </source>
</evidence>
<organism evidence="2 3">
    <name type="scientific">Mycoemilia scoparia</name>
    <dbReference type="NCBI Taxonomy" id="417184"/>
    <lineage>
        <taxon>Eukaryota</taxon>
        <taxon>Fungi</taxon>
        <taxon>Fungi incertae sedis</taxon>
        <taxon>Zoopagomycota</taxon>
        <taxon>Kickxellomycotina</taxon>
        <taxon>Kickxellomycetes</taxon>
        <taxon>Kickxellales</taxon>
        <taxon>Kickxellaceae</taxon>
        <taxon>Mycoemilia</taxon>
    </lineage>
</organism>
<name>A0A9W8DP01_9FUNG</name>
<feature type="region of interest" description="Disordered" evidence="1">
    <location>
        <begin position="54"/>
        <end position="127"/>
    </location>
</feature>
<reference evidence="2" key="1">
    <citation type="submission" date="2022-07" db="EMBL/GenBank/DDBJ databases">
        <title>Phylogenomic reconstructions and comparative analyses of Kickxellomycotina fungi.</title>
        <authorList>
            <person name="Reynolds N.K."/>
            <person name="Stajich J.E."/>
            <person name="Barry K."/>
            <person name="Grigoriev I.V."/>
            <person name="Crous P."/>
            <person name="Smith M.E."/>
        </authorList>
    </citation>
    <scope>NUCLEOTIDE SEQUENCE</scope>
    <source>
        <strain evidence="2">NBRC 100468</strain>
    </source>
</reference>
<gene>
    <name evidence="2" type="ORF">H4219_003625</name>
</gene>
<feature type="compositionally biased region" description="Low complexity" evidence="1">
    <location>
        <begin position="422"/>
        <end position="446"/>
    </location>
</feature>
<feature type="region of interest" description="Disordered" evidence="1">
    <location>
        <begin position="494"/>
        <end position="676"/>
    </location>
</feature>
<feature type="region of interest" description="Disordered" evidence="1">
    <location>
        <begin position="1"/>
        <end position="42"/>
    </location>
</feature>
<feature type="compositionally biased region" description="Basic residues" evidence="1">
    <location>
        <begin position="112"/>
        <end position="127"/>
    </location>
</feature>
<evidence type="ECO:0000313" key="2">
    <source>
        <dbReference type="EMBL" id="KAJ1916707.1"/>
    </source>
</evidence>
<keyword evidence="3" id="KW-1185">Reference proteome</keyword>
<comment type="caution">
    <text evidence="2">The sequence shown here is derived from an EMBL/GenBank/DDBJ whole genome shotgun (WGS) entry which is preliminary data.</text>
</comment>
<feature type="region of interest" description="Disordered" evidence="1">
    <location>
        <begin position="422"/>
        <end position="460"/>
    </location>
</feature>
<proteinExistence type="predicted"/>
<evidence type="ECO:0000256" key="1">
    <source>
        <dbReference type="SAM" id="MobiDB-lite"/>
    </source>
</evidence>
<feature type="compositionally biased region" description="Acidic residues" evidence="1">
    <location>
        <begin position="578"/>
        <end position="596"/>
    </location>
</feature>
<feature type="compositionally biased region" description="Low complexity" evidence="1">
    <location>
        <begin position="514"/>
        <end position="528"/>
    </location>
</feature>
<feature type="compositionally biased region" description="Low complexity" evidence="1">
    <location>
        <begin position="30"/>
        <end position="40"/>
    </location>
</feature>
<dbReference type="AlphaFoldDB" id="A0A9W8DP01"/>
<protein>
    <submittedName>
        <fullName evidence="2">Uncharacterized protein</fullName>
    </submittedName>
</protein>
<dbReference type="EMBL" id="JANBPU010000094">
    <property type="protein sequence ID" value="KAJ1916707.1"/>
    <property type="molecule type" value="Genomic_DNA"/>
</dbReference>
<feature type="compositionally biased region" description="Low complexity" evidence="1">
    <location>
        <begin position="661"/>
        <end position="676"/>
    </location>
</feature>
<sequence>MASTAPPREDEVVMGGTDQGPERAPPVSAPTPAAATAEPTKQIEFSFVSNGFKRLDNGAPAAAANTSAYSDRSERLSTTEPLFTAAASASPDPQANSDKNSEEPWVQVKSLSQKRRESRQRAARRSAAHAVAEDLKASLFTGAPKVYKKKSKGKFSFPPKTSSSFSSAGPNAPTLLRSTTTNSPASSLTYSEVTMSPNHKHNKSAPMAVRIEGACNRAPALRLATLWTKLPAFPGRGNVLADYLKCVLASDLTICKERLDQNMLNPYCLVLCRERVGLHPKSLEDLQRFQNNPIWHEGQRYMWVPDAPTELHIHIVGTNPKITVPQIETSLIEFGAVRDLKQVYHLHNQWCGNWEAILTLHKGHSLPYSICPVPADSEYVPIDKLMDYEVVPYGEAYFCIPCLSADTRVCLCHSAGTARFSPRPVVTPKPTVQTVSSTHPSHSSTSAHHEPPTSASHQADDPFTEVTAEADPTQEGINEVLDGEEVTDVIMSDDDASAPAPQPQETIEVEDEPTAAPAAQAPATPVKPASKKRPAVITSPSPIRKKQSQLFKGKPTTASKTSRPLAGPSHLRNSQTAEELETVDQEEDPEWTDDETLGTPTAKEPATPKKKRLILKTSSAPPPDLSKKSTPLPLVPDDRPRLRSSTRSSSANANDKDTGKNKASSMAKSSAQPSRQ</sequence>
<dbReference type="Proteomes" id="UP001150538">
    <property type="component" value="Unassembled WGS sequence"/>
</dbReference>
<accession>A0A9W8DP01</accession>